<sequence length="506" mass="55090">MKLEGNPSGPLGATPSAAFCGEDDRVTVLASYAPDAIEDDPELAGIAAFAAQLTSSPIALVSLVESERQRFLVREGLETRETPRPLSFCAHAMLGDQVMEVCDATQDPRFAENELVTGDMGLRFYAGAPLVSPEGAPLGALCVIDTVPRPEGLTDLQRNGLEVLARAVMRRLETQRTELATNARETESARTMREIADLLPAIIWSADGDGNFDYFNSRWKEITGLDRPKVTDDWRPVVHPEDTDAAFGAWGDSAQTGKPFESEYRLKHADGSWRWTLSRAIPLLGADGTIRRWYGTLTDVDDGHRVSENRDLLAKELSHRIKNIFAVVAGLVSIRARRHKEAKEFATELIDAIRSLGRAHDFVRPVEGVKGDSLRGLLKELMAPYGDDRARVTIGGADCEIGPRAATPLALIFHELATNSAKYGALSVEIGRVEIEIDCGSDAERARISWREHGGPPAPQVPGTEGFGSRLVQMSIEGQLGGTMDRRFEAGGLAVDLSIPLKSIRS</sequence>
<feature type="domain" description="PAC" evidence="17">
    <location>
        <begin position="260"/>
        <end position="312"/>
    </location>
</feature>
<dbReference type="EMBL" id="CP016591">
    <property type="protein sequence ID" value="ANY19258.1"/>
    <property type="molecule type" value="Genomic_DNA"/>
</dbReference>
<evidence type="ECO:0000256" key="6">
    <source>
        <dbReference type="ARBA" id="ARBA00022630"/>
    </source>
</evidence>
<reference evidence="18 19" key="1">
    <citation type="submission" date="2016-07" db="EMBL/GenBank/DDBJ databases">
        <title>Complete genome sequence of Altererythrobacter dongtanensis KCTC 22672, a type strain with esterase isolated from tidal flat.</title>
        <authorList>
            <person name="Cheng H."/>
            <person name="Wu Y.-H."/>
            <person name="Zhou P."/>
            <person name="Huo Y.-Y."/>
            <person name="Wang C.-S."/>
            <person name="Xu X.-W."/>
        </authorList>
    </citation>
    <scope>NUCLEOTIDE SEQUENCE [LARGE SCALE GENOMIC DNA]</scope>
    <source>
        <strain evidence="18 19">KCTC 22672</strain>
    </source>
</reference>
<dbReference type="GO" id="GO:0004673">
    <property type="term" value="F:protein histidine kinase activity"/>
    <property type="evidence" value="ECO:0007669"/>
    <property type="project" value="UniProtKB-EC"/>
</dbReference>
<dbReference type="EC" id="2.7.13.3" evidence="2"/>
<evidence type="ECO:0000256" key="15">
    <source>
        <dbReference type="ARBA" id="ARBA00023170"/>
    </source>
</evidence>
<dbReference type="KEGG" id="ado:A6F68_00729"/>
<dbReference type="AlphaFoldDB" id="A0A1B2AB01"/>
<evidence type="ECO:0000256" key="11">
    <source>
        <dbReference type="ARBA" id="ARBA00022777"/>
    </source>
</evidence>
<dbReference type="GO" id="GO:0009881">
    <property type="term" value="F:photoreceptor activity"/>
    <property type="evidence" value="ECO:0007669"/>
    <property type="project" value="UniProtKB-KW"/>
</dbReference>
<feature type="domain" description="PAS" evidence="16">
    <location>
        <begin position="188"/>
        <end position="242"/>
    </location>
</feature>
<keyword evidence="15" id="KW-0675">Receptor</keyword>
<dbReference type="InterPro" id="IPR000014">
    <property type="entry name" value="PAS"/>
</dbReference>
<evidence type="ECO:0000256" key="12">
    <source>
        <dbReference type="ARBA" id="ARBA00022840"/>
    </source>
</evidence>
<dbReference type="InterPro" id="IPR013655">
    <property type="entry name" value="PAS_fold_3"/>
</dbReference>
<dbReference type="PANTHER" id="PTHR41523:SF8">
    <property type="entry name" value="ETHYLENE RESPONSE SENSOR PROTEIN"/>
    <property type="match status" value="1"/>
</dbReference>
<dbReference type="SUPFAM" id="SSF55785">
    <property type="entry name" value="PYP-like sensor domain (PAS domain)"/>
    <property type="match status" value="1"/>
</dbReference>
<dbReference type="PROSITE" id="PS50112">
    <property type="entry name" value="PAS"/>
    <property type="match status" value="1"/>
</dbReference>
<evidence type="ECO:0000256" key="9">
    <source>
        <dbReference type="ARBA" id="ARBA00022737"/>
    </source>
</evidence>
<dbReference type="NCBIfam" id="TIGR00229">
    <property type="entry name" value="sensory_box"/>
    <property type="match status" value="1"/>
</dbReference>
<dbReference type="PROSITE" id="PS50113">
    <property type="entry name" value="PAC"/>
    <property type="match status" value="1"/>
</dbReference>
<protein>
    <recommendedName>
        <fullName evidence="2">histidine kinase</fullName>
        <ecNumber evidence="2">2.7.13.3</ecNumber>
    </recommendedName>
</protein>
<dbReference type="PATRIC" id="fig|692370.5.peg.743"/>
<evidence type="ECO:0000256" key="7">
    <source>
        <dbReference type="ARBA" id="ARBA00022643"/>
    </source>
</evidence>
<dbReference type="GO" id="GO:0005524">
    <property type="term" value="F:ATP binding"/>
    <property type="evidence" value="ECO:0007669"/>
    <property type="project" value="UniProtKB-KW"/>
</dbReference>
<dbReference type="Gene3D" id="3.30.565.10">
    <property type="entry name" value="Histidine kinase-like ATPase, C-terminal domain"/>
    <property type="match status" value="1"/>
</dbReference>
<evidence type="ECO:0000256" key="5">
    <source>
        <dbReference type="ARBA" id="ARBA00022606"/>
    </source>
</evidence>
<keyword evidence="4" id="KW-0597">Phosphoprotein</keyword>
<dbReference type="SMART" id="SM00911">
    <property type="entry name" value="HWE_HK"/>
    <property type="match status" value="1"/>
</dbReference>
<dbReference type="SUPFAM" id="SSF55781">
    <property type="entry name" value="GAF domain-like"/>
    <property type="match status" value="1"/>
</dbReference>
<dbReference type="FunFam" id="3.30.450.20:FF:000099">
    <property type="entry name" value="Sensory box sensor histidine kinase"/>
    <property type="match status" value="1"/>
</dbReference>
<keyword evidence="12" id="KW-0067">ATP-binding</keyword>
<keyword evidence="6" id="KW-0285">Flavoprotein</keyword>
<evidence type="ECO:0000313" key="19">
    <source>
        <dbReference type="Proteomes" id="UP000092932"/>
    </source>
</evidence>
<keyword evidence="19" id="KW-1185">Reference proteome</keyword>
<dbReference type="InterPro" id="IPR003018">
    <property type="entry name" value="GAF"/>
</dbReference>
<proteinExistence type="predicted"/>
<dbReference type="Gene3D" id="3.30.450.40">
    <property type="match status" value="1"/>
</dbReference>
<evidence type="ECO:0000259" key="17">
    <source>
        <dbReference type="PROSITE" id="PS50113"/>
    </source>
</evidence>
<keyword evidence="7" id="KW-0288">FMN</keyword>
<dbReference type="InterPro" id="IPR001610">
    <property type="entry name" value="PAC"/>
</dbReference>
<evidence type="ECO:0000256" key="1">
    <source>
        <dbReference type="ARBA" id="ARBA00000085"/>
    </source>
</evidence>
<keyword evidence="9" id="KW-0677">Repeat</keyword>
<dbReference type="PANTHER" id="PTHR41523">
    <property type="entry name" value="TWO-COMPONENT SYSTEM SENSOR PROTEIN"/>
    <property type="match status" value="1"/>
</dbReference>
<dbReference type="Pfam" id="PF08447">
    <property type="entry name" value="PAS_3"/>
    <property type="match status" value="1"/>
</dbReference>
<dbReference type="SMART" id="SM00091">
    <property type="entry name" value="PAS"/>
    <property type="match status" value="1"/>
</dbReference>
<name>A0A1B2AB01_9SPHN</name>
<keyword evidence="8 18" id="KW-0808">Transferase</keyword>
<keyword evidence="3" id="KW-0600">Photoreceptor protein</keyword>
<evidence type="ECO:0000256" key="14">
    <source>
        <dbReference type="ARBA" id="ARBA00023026"/>
    </source>
</evidence>
<gene>
    <name evidence="18" type="ORF">A6F68_00729</name>
</gene>
<dbReference type="STRING" id="692370.A6F68_00729"/>
<keyword evidence="14" id="KW-0843">Virulence</keyword>
<dbReference type="InterPro" id="IPR011102">
    <property type="entry name" value="Sig_transdc_His_kinase_HWE"/>
</dbReference>
<keyword evidence="5" id="KW-0716">Sensory transduction</keyword>
<dbReference type="Gene3D" id="3.30.450.20">
    <property type="entry name" value="PAS domain"/>
    <property type="match status" value="1"/>
</dbReference>
<dbReference type="CDD" id="cd00130">
    <property type="entry name" value="PAS"/>
    <property type="match status" value="1"/>
</dbReference>
<dbReference type="InterPro" id="IPR029016">
    <property type="entry name" value="GAF-like_dom_sf"/>
</dbReference>
<dbReference type="Proteomes" id="UP000092932">
    <property type="component" value="Chromosome"/>
</dbReference>
<evidence type="ECO:0000256" key="13">
    <source>
        <dbReference type="ARBA" id="ARBA00022991"/>
    </source>
</evidence>
<evidence type="ECO:0000256" key="4">
    <source>
        <dbReference type="ARBA" id="ARBA00022553"/>
    </source>
</evidence>
<evidence type="ECO:0000256" key="3">
    <source>
        <dbReference type="ARBA" id="ARBA00022543"/>
    </source>
</evidence>
<keyword evidence="10" id="KW-0547">Nucleotide-binding</keyword>
<dbReference type="SMART" id="SM00086">
    <property type="entry name" value="PAC"/>
    <property type="match status" value="1"/>
</dbReference>
<keyword evidence="11 18" id="KW-0418">Kinase</keyword>
<dbReference type="InterPro" id="IPR000700">
    <property type="entry name" value="PAS-assoc_C"/>
</dbReference>
<keyword evidence="13" id="KW-0157">Chromophore</keyword>
<dbReference type="InterPro" id="IPR036890">
    <property type="entry name" value="HATPase_C_sf"/>
</dbReference>
<dbReference type="Pfam" id="PF01590">
    <property type="entry name" value="GAF"/>
    <property type="match status" value="1"/>
</dbReference>
<dbReference type="RefSeq" id="WP_232308191.1">
    <property type="nucleotide sequence ID" value="NZ_CP016591.1"/>
</dbReference>
<accession>A0A1B2AB01</accession>
<evidence type="ECO:0000259" key="16">
    <source>
        <dbReference type="PROSITE" id="PS50112"/>
    </source>
</evidence>
<dbReference type="Pfam" id="PF07536">
    <property type="entry name" value="HWE_HK"/>
    <property type="match status" value="1"/>
</dbReference>
<evidence type="ECO:0000256" key="8">
    <source>
        <dbReference type="ARBA" id="ARBA00022679"/>
    </source>
</evidence>
<comment type="catalytic activity">
    <reaction evidence="1">
        <text>ATP + protein L-histidine = ADP + protein N-phospho-L-histidine.</text>
        <dbReference type="EC" id="2.7.13.3"/>
    </reaction>
</comment>
<evidence type="ECO:0000256" key="10">
    <source>
        <dbReference type="ARBA" id="ARBA00022741"/>
    </source>
</evidence>
<evidence type="ECO:0000313" key="18">
    <source>
        <dbReference type="EMBL" id="ANY19258.1"/>
    </source>
</evidence>
<dbReference type="InterPro" id="IPR035965">
    <property type="entry name" value="PAS-like_dom_sf"/>
</dbReference>
<evidence type="ECO:0000256" key="2">
    <source>
        <dbReference type="ARBA" id="ARBA00012438"/>
    </source>
</evidence>
<organism evidence="18 19">
    <name type="scientific">Tsuneonella dongtanensis</name>
    <dbReference type="NCBI Taxonomy" id="692370"/>
    <lineage>
        <taxon>Bacteria</taxon>
        <taxon>Pseudomonadati</taxon>
        <taxon>Pseudomonadota</taxon>
        <taxon>Alphaproteobacteria</taxon>
        <taxon>Sphingomonadales</taxon>
        <taxon>Erythrobacteraceae</taxon>
        <taxon>Tsuneonella</taxon>
    </lineage>
</organism>